<dbReference type="GO" id="GO:0035435">
    <property type="term" value="P:phosphate ion transmembrane transport"/>
    <property type="evidence" value="ECO:0007669"/>
    <property type="project" value="TreeGrafter"/>
</dbReference>
<comment type="similarity">
    <text evidence="3">Belongs to the inorganic phosphate transporter (PiT) (TC 2.A.20) family.</text>
</comment>
<proteinExistence type="inferred from homology"/>
<evidence type="ECO:0000256" key="2">
    <source>
        <dbReference type="ARBA" id="ARBA00004141"/>
    </source>
</evidence>
<feature type="transmembrane region" description="Helical" evidence="9">
    <location>
        <begin position="121"/>
        <end position="147"/>
    </location>
</feature>
<protein>
    <recommendedName>
        <fullName evidence="12">Anion permease</fullName>
    </recommendedName>
</protein>
<evidence type="ECO:0000256" key="6">
    <source>
        <dbReference type="ARBA" id="ARBA00022692"/>
    </source>
</evidence>
<sequence length="338" mass="35846">MLSLYIAWAIGTNDAANPTNIVVGSGVLTPKKALTIFTIFVFLGSIAQGWMVSKTFGGGITKIESAADALTATISTGIWITLASLTGMPISTTHSAVGGVLGIGLYKVIKLKSIELINWGVLSKVVISWITSPLSVLLLCFIFMRLFDAVIDRALKRGVNPKTLDSYIKSALIASFAFSAYSFGANDVSNAVGVYSVFTSLSGVVTGFNMQVALTLSAIGALGIALGGFTLGHRVINTIAYKITRLDVRNGLSAQLSNALVVWLFTTLPTLIWGYGMPISTTHAAVTAVLGVGLGRYGVKGVDWGVVSKIVFMWLITVPITALISLILRWVIYTVLNM</sequence>
<dbReference type="Proteomes" id="UP000244093">
    <property type="component" value="Unassembled WGS sequence"/>
</dbReference>
<feature type="transmembrane region" description="Helical" evidence="9">
    <location>
        <begin position="33"/>
        <end position="53"/>
    </location>
</feature>
<evidence type="ECO:0000256" key="5">
    <source>
        <dbReference type="ARBA" id="ARBA00022592"/>
    </source>
</evidence>
<keyword evidence="6 9" id="KW-0812">Transmembrane</keyword>
<dbReference type="AlphaFoldDB" id="A0A2R7Y305"/>
<reference evidence="10 11" key="1">
    <citation type="journal article" date="2018" name="Syst. Appl. Microbiol.">
        <title>A new symbiotic nanoarchaeote (Candidatus Nanoclepta minutus) and its host (Zestosphaera tikiterensis gen. nov., sp. nov.) from a New Zealand hot spring.</title>
        <authorList>
            <person name="St John E."/>
            <person name="Liu Y."/>
            <person name="Podar M."/>
            <person name="Stott M.B."/>
            <person name="Meneghin J."/>
            <person name="Chen Z."/>
            <person name="Lagutin K."/>
            <person name="Mitchell K."/>
            <person name="Reysenbach A.L."/>
        </authorList>
    </citation>
    <scope>NUCLEOTIDE SEQUENCE [LARGE SCALE GENOMIC DNA]</scope>
    <source>
        <strain evidence="10">NZ3</strain>
    </source>
</reference>
<evidence type="ECO:0000256" key="3">
    <source>
        <dbReference type="ARBA" id="ARBA00009916"/>
    </source>
</evidence>
<keyword evidence="8 9" id="KW-0472">Membrane</keyword>
<comment type="subcellular location">
    <subcellularLocation>
        <location evidence="2">Membrane</location>
        <topology evidence="2">Multi-pass membrane protein</topology>
    </subcellularLocation>
</comment>
<organism evidence="10 11">
    <name type="scientific">Zestosphaera tikiterensis</name>
    <dbReference type="NCBI Taxonomy" id="1973259"/>
    <lineage>
        <taxon>Archaea</taxon>
        <taxon>Thermoproteota</taxon>
        <taxon>Thermoprotei</taxon>
        <taxon>Desulfurococcales</taxon>
        <taxon>Desulfurococcaceae</taxon>
        <taxon>Zestosphaera</taxon>
    </lineage>
</organism>
<dbReference type="GO" id="GO:0016020">
    <property type="term" value="C:membrane"/>
    <property type="evidence" value="ECO:0007669"/>
    <property type="project" value="UniProtKB-SubCell"/>
</dbReference>
<evidence type="ECO:0000256" key="9">
    <source>
        <dbReference type="SAM" id="Phobius"/>
    </source>
</evidence>
<evidence type="ECO:0000313" key="11">
    <source>
        <dbReference type="Proteomes" id="UP000244093"/>
    </source>
</evidence>
<keyword evidence="7 9" id="KW-1133">Transmembrane helix</keyword>
<feature type="transmembrane region" description="Helical" evidence="9">
    <location>
        <begin position="216"/>
        <end position="236"/>
    </location>
</feature>
<evidence type="ECO:0000256" key="7">
    <source>
        <dbReference type="ARBA" id="ARBA00022989"/>
    </source>
</evidence>
<dbReference type="GO" id="GO:0005315">
    <property type="term" value="F:phosphate transmembrane transporter activity"/>
    <property type="evidence" value="ECO:0007669"/>
    <property type="project" value="InterPro"/>
</dbReference>
<feature type="transmembrane region" description="Helical" evidence="9">
    <location>
        <begin position="311"/>
        <end position="332"/>
    </location>
</feature>
<evidence type="ECO:0000256" key="1">
    <source>
        <dbReference type="ARBA" id="ARBA00001981"/>
    </source>
</evidence>
<name>A0A2R7Y305_9CREN</name>
<evidence type="ECO:0000256" key="8">
    <source>
        <dbReference type="ARBA" id="ARBA00023136"/>
    </source>
</evidence>
<accession>A0A2R7Y305</accession>
<comment type="caution">
    <text evidence="10">The sequence shown here is derived from an EMBL/GenBank/DDBJ whole genome shotgun (WGS) entry which is preliminary data.</text>
</comment>
<keyword evidence="4" id="KW-0813">Transport</keyword>
<evidence type="ECO:0000313" key="10">
    <source>
        <dbReference type="EMBL" id="PUA31799.1"/>
    </source>
</evidence>
<keyword evidence="5" id="KW-0592">Phosphate transport</keyword>
<dbReference type="Pfam" id="PF01384">
    <property type="entry name" value="PHO4"/>
    <property type="match status" value="1"/>
</dbReference>
<feature type="transmembrane region" description="Helical" evidence="9">
    <location>
        <begin position="256"/>
        <end position="275"/>
    </location>
</feature>
<dbReference type="PANTHER" id="PTHR11101:SF80">
    <property type="entry name" value="PHOSPHATE TRANSPORTER"/>
    <property type="match status" value="1"/>
</dbReference>
<comment type="function">
    <text evidence="1">Potential transporter for phosphate.</text>
</comment>
<feature type="transmembrane region" description="Helical" evidence="9">
    <location>
        <begin position="167"/>
        <end position="185"/>
    </location>
</feature>
<evidence type="ECO:0008006" key="12">
    <source>
        <dbReference type="Google" id="ProtNLM"/>
    </source>
</evidence>
<dbReference type="PANTHER" id="PTHR11101">
    <property type="entry name" value="PHOSPHATE TRANSPORTER"/>
    <property type="match status" value="1"/>
</dbReference>
<dbReference type="InterPro" id="IPR001204">
    <property type="entry name" value="Phos_transporter"/>
</dbReference>
<feature type="transmembrane region" description="Helical" evidence="9">
    <location>
        <begin position="65"/>
        <end position="85"/>
    </location>
</feature>
<gene>
    <name evidence="10" type="ORF">B7O98_08345</name>
</gene>
<evidence type="ECO:0000256" key="4">
    <source>
        <dbReference type="ARBA" id="ARBA00022448"/>
    </source>
</evidence>
<dbReference type="EMBL" id="NBVN01000006">
    <property type="protein sequence ID" value="PUA31799.1"/>
    <property type="molecule type" value="Genomic_DNA"/>
</dbReference>